<keyword evidence="2" id="KW-0238">DNA-binding</keyword>
<dbReference type="Pfam" id="PF01022">
    <property type="entry name" value="HTH_5"/>
    <property type="match status" value="1"/>
</dbReference>
<comment type="caution">
    <text evidence="5">The sequence shown here is derived from an EMBL/GenBank/DDBJ whole genome shotgun (WGS) entry which is preliminary data.</text>
</comment>
<evidence type="ECO:0000256" key="3">
    <source>
        <dbReference type="ARBA" id="ARBA00023163"/>
    </source>
</evidence>
<dbReference type="InterPro" id="IPR001845">
    <property type="entry name" value="HTH_ArsR_DNA-bd_dom"/>
</dbReference>
<dbReference type="Gene3D" id="1.10.10.10">
    <property type="entry name" value="Winged helix-like DNA-binding domain superfamily/Winged helix DNA-binding domain"/>
    <property type="match status" value="1"/>
</dbReference>
<dbReference type="InterPro" id="IPR051081">
    <property type="entry name" value="HTH_MetalResp_TranReg"/>
</dbReference>
<protein>
    <submittedName>
        <fullName evidence="5">ArsR family transcriptional regulator</fullName>
    </submittedName>
</protein>
<reference evidence="5 6" key="1">
    <citation type="submission" date="2023-07" db="EMBL/GenBank/DDBJ databases">
        <title>Sorghum-associated microbial communities from plants grown in Nebraska, USA.</title>
        <authorList>
            <person name="Schachtman D."/>
        </authorList>
    </citation>
    <scope>NUCLEOTIDE SEQUENCE [LARGE SCALE GENOMIC DNA]</scope>
    <source>
        <strain evidence="5 6">584</strain>
    </source>
</reference>
<keyword evidence="6" id="KW-1185">Reference proteome</keyword>
<dbReference type="SUPFAM" id="SSF46785">
    <property type="entry name" value="Winged helix' DNA-binding domain"/>
    <property type="match status" value="1"/>
</dbReference>
<keyword evidence="1" id="KW-0805">Transcription regulation</keyword>
<feature type="domain" description="HTH arsR-type" evidence="4">
    <location>
        <begin position="1"/>
        <end position="99"/>
    </location>
</feature>
<sequence length="99" mass="11316">MYPVNLYRALANERRLQILDWLKDPRAHFPPQADGDLVEDGVCGVFIAEKLGISQPTLSEHMRVLVQSGLVAPKRIKQWTFYKRDEDQIRAARALVDGL</sequence>
<dbReference type="Proteomes" id="UP001262410">
    <property type="component" value="Unassembled WGS sequence"/>
</dbReference>
<dbReference type="InterPro" id="IPR036388">
    <property type="entry name" value="WH-like_DNA-bd_sf"/>
</dbReference>
<gene>
    <name evidence="5" type="ORF">E9232_003012</name>
</gene>
<dbReference type="EMBL" id="JAVDPW010000005">
    <property type="protein sequence ID" value="MDR6290486.1"/>
    <property type="molecule type" value="Genomic_DNA"/>
</dbReference>
<name>A0ABU1JPE2_9PROT</name>
<keyword evidence="3" id="KW-0804">Transcription</keyword>
<accession>A0ABU1JPE2</accession>
<dbReference type="InterPro" id="IPR011991">
    <property type="entry name" value="ArsR-like_HTH"/>
</dbReference>
<evidence type="ECO:0000256" key="1">
    <source>
        <dbReference type="ARBA" id="ARBA00023015"/>
    </source>
</evidence>
<dbReference type="PANTHER" id="PTHR33154:SF32">
    <property type="entry name" value="TRANSCRIPTIONAL REGULATORY PROTEIN"/>
    <property type="match status" value="1"/>
</dbReference>
<organism evidence="5 6">
    <name type="scientific">Inquilinus ginsengisoli</name>
    <dbReference type="NCBI Taxonomy" id="363840"/>
    <lineage>
        <taxon>Bacteria</taxon>
        <taxon>Pseudomonadati</taxon>
        <taxon>Pseudomonadota</taxon>
        <taxon>Alphaproteobacteria</taxon>
        <taxon>Rhodospirillales</taxon>
        <taxon>Rhodospirillaceae</taxon>
        <taxon>Inquilinus</taxon>
    </lineage>
</organism>
<evidence type="ECO:0000313" key="5">
    <source>
        <dbReference type="EMBL" id="MDR6290486.1"/>
    </source>
</evidence>
<proteinExistence type="predicted"/>
<dbReference type="PROSITE" id="PS50987">
    <property type="entry name" value="HTH_ARSR_2"/>
    <property type="match status" value="1"/>
</dbReference>
<evidence type="ECO:0000256" key="2">
    <source>
        <dbReference type="ARBA" id="ARBA00023125"/>
    </source>
</evidence>
<dbReference type="RefSeq" id="WP_309794953.1">
    <property type="nucleotide sequence ID" value="NZ_JAVDPW010000005.1"/>
</dbReference>
<dbReference type="PANTHER" id="PTHR33154">
    <property type="entry name" value="TRANSCRIPTIONAL REGULATOR, ARSR FAMILY"/>
    <property type="match status" value="1"/>
</dbReference>
<evidence type="ECO:0000313" key="6">
    <source>
        <dbReference type="Proteomes" id="UP001262410"/>
    </source>
</evidence>
<dbReference type="SMART" id="SM00418">
    <property type="entry name" value="HTH_ARSR"/>
    <property type="match status" value="1"/>
</dbReference>
<evidence type="ECO:0000259" key="4">
    <source>
        <dbReference type="PROSITE" id="PS50987"/>
    </source>
</evidence>
<dbReference type="InterPro" id="IPR036390">
    <property type="entry name" value="WH_DNA-bd_sf"/>
</dbReference>
<dbReference type="CDD" id="cd00090">
    <property type="entry name" value="HTH_ARSR"/>
    <property type="match status" value="1"/>
</dbReference>